<reference evidence="2 3" key="1">
    <citation type="submission" date="2015-01" db="EMBL/GenBank/DDBJ databases">
        <authorList>
            <person name="Aslett A.Martin."/>
            <person name="De Silva Nishadi"/>
        </authorList>
    </citation>
    <scope>NUCLEOTIDE SEQUENCE [LARGE SCALE GENOMIC DNA]</scope>
    <source>
        <strain evidence="2 3">R28058</strain>
    </source>
</reference>
<gene>
    <name evidence="2" type="ORF">R28058_32851</name>
</gene>
<dbReference type="Pfam" id="PF10960">
    <property type="entry name" value="Holin_BhlA"/>
    <property type="match status" value="1"/>
</dbReference>
<protein>
    <submittedName>
        <fullName evidence="2">Bacteriocin-related protein</fullName>
    </submittedName>
</protein>
<keyword evidence="1" id="KW-0812">Transmembrane</keyword>
<dbReference type="InterPro" id="IPR024405">
    <property type="entry name" value="Phage_BhlA/UviB"/>
</dbReference>
<dbReference type="RefSeq" id="WP_055343280.1">
    <property type="nucleotide sequence ID" value="NZ_CDNI01000027.1"/>
</dbReference>
<dbReference type="EMBL" id="CEKZ01000027">
    <property type="protein sequence ID" value="CEP41844.1"/>
    <property type="molecule type" value="Genomic_DNA"/>
</dbReference>
<dbReference type="AlphaFoldDB" id="A0A0C7LJD0"/>
<sequence>MNQDVINLVISQGVFAVLFCYLLLYVLKENSSREKNYQNIIKELTECLPDIRADVALIKKDVFKTT</sequence>
<dbReference type="OrthoDB" id="2680433at2"/>
<keyword evidence="1" id="KW-0472">Membrane</keyword>
<keyword evidence="1" id="KW-1133">Transmembrane helix</keyword>
<organism evidence="2 3">
    <name type="scientific">Paraclostridium sordellii</name>
    <name type="common">Clostridium sordellii</name>
    <dbReference type="NCBI Taxonomy" id="1505"/>
    <lineage>
        <taxon>Bacteria</taxon>
        <taxon>Bacillati</taxon>
        <taxon>Bacillota</taxon>
        <taxon>Clostridia</taxon>
        <taxon>Peptostreptococcales</taxon>
        <taxon>Peptostreptococcaceae</taxon>
        <taxon>Paraclostridium</taxon>
    </lineage>
</organism>
<evidence type="ECO:0000313" key="2">
    <source>
        <dbReference type="EMBL" id="CEP41844.1"/>
    </source>
</evidence>
<proteinExistence type="predicted"/>
<evidence type="ECO:0000313" key="3">
    <source>
        <dbReference type="Proteomes" id="UP000049127"/>
    </source>
</evidence>
<name>A0A0C7LJD0_PARSO</name>
<accession>A0A0C7LJD0</accession>
<evidence type="ECO:0000256" key="1">
    <source>
        <dbReference type="SAM" id="Phobius"/>
    </source>
</evidence>
<feature type="transmembrane region" description="Helical" evidence="1">
    <location>
        <begin position="6"/>
        <end position="27"/>
    </location>
</feature>
<dbReference type="Proteomes" id="UP000049127">
    <property type="component" value="Unassembled WGS sequence"/>
</dbReference>